<dbReference type="SUPFAM" id="SSF49384">
    <property type="entry name" value="Carbohydrate-binding domain"/>
    <property type="match status" value="1"/>
</dbReference>
<dbReference type="RefSeq" id="WP_320425943.1">
    <property type="nucleotide sequence ID" value="NZ_JAXCLA010000009.1"/>
</dbReference>
<dbReference type="Proteomes" id="UP001285263">
    <property type="component" value="Unassembled WGS sequence"/>
</dbReference>
<evidence type="ECO:0000256" key="1">
    <source>
        <dbReference type="SAM" id="SignalP"/>
    </source>
</evidence>
<name>A0ABU5DQR8_9BURK</name>
<dbReference type="InterPro" id="IPR008965">
    <property type="entry name" value="CBM2/CBM3_carb-bd_dom_sf"/>
</dbReference>
<reference evidence="4 5" key="1">
    <citation type="submission" date="2023-11" db="EMBL/GenBank/DDBJ databases">
        <title>Paucibacter sp. nov., isolated from fresh soil in Korea.</title>
        <authorList>
            <person name="Le N.T.T."/>
        </authorList>
    </citation>
    <scope>NUCLEOTIDE SEQUENCE [LARGE SCALE GENOMIC DNA]</scope>
    <source>
        <strain evidence="4 5">R3-3</strain>
    </source>
</reference>
<dbReference type="InterPro" id="IPR002102">
    <property type="entry name" value="Cohesin_dom"/>
</dbReference>
<dbReference type="EMBL" id="JAXCLA010000009">
    <property type="protein sequence ID" value="MDY0747975.1"/>
    <property type="molecule type" value="Genomic_DNA"/>
</dbReference>
<feature type="signal peptide" evidence="1">
    <location>
        <begin position="1"/>
        <end position="26"/>
    </location>
</feature>
<feature type="chain" id="PRO_5045254064" evidence="1">
    <location>
        <begin position="27"/>
        <end position="193"/>
    </location>
</feature>
<gene>
    <name evidence="4" type="ORF">SNE35_25965</name>
</gene>
<evidence type="ECO:0000313" key="4">
    <source>
        <dbReference type="EMBL" id="MDY0747975.1"/>
    </source>
</evidence>
<dbReference type="NCBIfam" id="TIGR02595">
    <property type="entry name" value="PEP_CTERM"/>
    <property type="match status" value="1"/>
</dbReference>
<feature type="domain" description="Ice-binding protein C-terminal" evidence="3">
    <location>
        <begin position="164"/>
        <end position="186"/>
    </location>
</feature>
<dbReference type="Gene3D" id="2.60.40.680">
    <property type="match status" value="1"/>
</dbReference>
<dbReference type="Pfam" id="PF00963">
    <property type="entry name" value="Cohesin"/>
    <property type="match status" value="1"/>
</dbReference>
<organism evidence="4 5">
    <name type="scientific">Roseateles agri</name>
    <dbReference type="NCBI Taxonomy" id="3098619"/>
    <lineage>
        <taxon>Bacteria</taxon>
        <taxon>Pseudomonadati</taxon>
        <taxon>Pseudomonadota</taxon>
        <taxon>Betaproteobacteria</taxon>
        <taxon>Burkholderiales</taxon>
        <taxon>Sphaerotilaceae</taxon>
        <taxon>Roseateles</taxon>
    </lineage>
</organism>
<dbReference type="InterPro" id="IPR013424">
    <property type="entry name" value="Ice-binding_C"/>
</dbReference>
<comment type="caution">
    <text evidence="4">The sequence shown here is derived from an EMBL/GenBank/DDBJ whole genome shotgun (WGS) entry which is preliminary data.</text>
</comment>
<proteinExistence type="predicted"/>
<evidence type="ECO:0000259" key="2">
    <source>
        <dbReference type="Pfam" id="PF00963"/>
    </source>
</evidence>
<accession>A0ABU5DQR8</accession>
<dbReference type="Pfam" id="PF07589">
    <property type="entry name" value="PEP-CTERM"/>
    <property type="match status" value="1"/>
</dbReference>
<evidence type="ECO:0000313" key="5">
    <source>
        <dbReference type="Proteomes" id="UP001285263"/>
    </source>
</evidence>
<keyword evidence="5" id="KW-1185">Reference proteome</keyword>
<feature type="domain" description="Cohesin" evidence="2">
    <location>
        <begin position="36"/>
        <end position="162"/>
    </location>
</feature>
<dbReference type="CDD" id="cd08547">
    <property type="entry name" value="Type_II_cohesin"/>
    <property type="match status" value="1"/>
</dbReference>
<sequence length="193" mass="19354">MIRPLSRVFAAALLYLGLSAPVLSQAAQVSISASPTPTQVGQNFGVDVRIDDVQDLYGFQFSLGFDPAVLRVAGSSEGDFLSSAGSTVSDPGTIDNDAGVLSYAYSVLVGPIPGASGSGVLLHVDFTALAAGTTALTFGDVLFLDSQLADIAVTVVPGSVAVTAVPEPASVGLLLAGLGLVAACRRSQSRGAA</sequence>
<protein>
    <submittedName>
        <fullName evidence="4">Cohesin domain-containing protein</fullName>
    </submittedName>
</protein>
<keyword evidence="1" id="KW-0732">Signal</keyword>
<evidence type="ECO:0000259" key="3">
    <source>
        <dbReference type="Pfam" id="PF07589"/>
    </source>
</evidence>